<name>K0SCB8_THAOC</name>
<evidence type="ECO:0000313" key="4">
    <source>
        <dbReference type="Proteomes" id="UP000266841"/>
    </source>
</evidence>
<dbReference type="OrthoDB" id="57101at2759"/>
<dbReference type="Proteomes" id="UP000266841">
    <property type="component" value="Unassembled WGS sequence"/>
</dbReference>
<reference evidence="3 4" key="1">
    <citation type="journal article" date="2012" name="Genome Biol.">
        <title>Genome and low-iron response of an oceanic diatom adapted to chronic iron limitation.</title>
        <authorList>
            <person name="Lommer M."/>
            <person name="Specht M."/>
            <person name="Roy A.S."/>
            <person name="Kraemer L."/>
            <person name="Andreson R."/>
            <person name="Gutowska M.A."/>
            <person name="Wolf J."/>
            <person name="Bergner S.V."/>
            <person name="Schilhabel M.B."/>
            <person name="Klostermeier U.C."/>
            <person name="Beiko R.G."/>
            <person name="Rosenstiel P."/>
            <person name="Hippler M."/>
            <person name="Laroche J."/>
        </authorList>
    </citation>
    <scope>NUCLEOTIDE SEQUENCE [LARGE SCALE GENOMIC DNA]</scope>
    <source>
        <strain evidence="3 4">CCMP1005</strain>
    </source>
</reference>
<feature type="non-terminal residue" evidence="3">
    <location>
        <position position="554"/>
    </location>
</feature>
<protein>
    <recommendedName>
        <fullName evidence="2">Endonuclease/exonuclease/phosphatase domain-containing protein</fullName>
    </recommendedName>
</protein>
<feature type="domain" description="Endonuclease/exonuclease/phosphatase" evidence="2">
    <location>
        <begin position="338"/>
        <end position="442"/>
    </location>
</feature>
<dbReference type="AlphaFoldDB" id="K0SCB8"/>
<dbReference type="SUPFAM" id="SSF56219">
    <property type="entry name" value="DNase I-like"/>
    <property type="match status" value="1"/>
</dbReference>
<dbReference type="GO" id="GO:0003824">
    <property type="term" value="F:catalytic activity"/>
    <property type="evidence" value="ECO:0007669"/>
    <property type="project" value="InterPro"/>
</dbReference>
<evidence type="ECO:0000313" key="3">
    <source>
        <dbReference type="EMBL" id="EJK63015.1"/>
    </source>
</evidence>
<dbReference type="CDD" id="cd17039">
    <property type="entry name" value="Ubl_ubiquitin_like"/>
    <property type="match status" value="1"/>
</dbReference>
<feature type="compositionally biased region" description="Basic residues" evidence="1">
    <location>
        <begin position="245"/>
        <end position="255"/>
    </location>
</feature>
<dbReference type="InterPro" id="IPR005135">
    <property type="entry name" value="Endo/exonuclease/phosphatase"/>
</dbReference>
<feature type="region of interest" description="Disordered" evidence="1">
    <location>
        <begin position="220"/>
        <end position="255"/>
    </location>
</feature>
<evidence type="ECO:0000259" key="2">
    <source>
        <dbReference type="Pfam" id="PF03372"/>
    </source>
</evidence>
<accession>K0SCB8</accession>
<dbReference type="EMBL" id="AGNL01018483">
    <property type="protein sequence ID" value="EJK63015.1"/>
    <property type="molecule type" value="Genomic_DNA"/>
</dbReference>
<organism evidence="3 4">
    <name type="scientific">Thalassiosira oceanica</name>
    <name type="common">Marine diatom</name>
    <dbReference type="NCBI Taxonomy" id="159749"/>
    <lineage>
        <taxon>Eukaryota</taxon>
        <taxon>Sar</taxon>
        <taxon>Stramenopiles</taxon>
        <taxon>Ochrophyta</taxon>
        <taxon>Bacillariophyta</taxon>
        <taxon>Coscinodiscophyceae</taxon>
        <taxon>Thalassiosirophycidae</taxon>
        <taxon>Thalassiosirales</taxon>
        <taxon>Thalassiosiraceae</taxon>
        <taxon>Thalassiosira</taxon>
    </lineage>
</organism>
<comment type="caution">
    <text evidence="3">The sequence shown here is derived from an EMBL/GenBank/DDBJ whole genome shotgun (WGS) entry which is preliminary data.</text>
</comment>
<evidence type="ECO:0000256" key="1">
    <source>
        <dbReference type="SAM" id="MobiDB-lite"/>
    </source>
</evidence>
<dbReference type="SUPFAM" id="SSF54236">
    <property type="entry name" value="Ubiquitin-like"/>
    <property type="match status" value="1"/>
</dbReference>
<sequence>MEFDPDTNSLGTVLPLGQEYWSGDQLPFKINTLASEIVEGARAANANIDDATHDGRKRQSFSSFPAMQHEKNWTQTITSILSACDGVADANRGALDSSRLTGEFNLGIVGGTTNDGIDSERYIYLPSGSIMRWTSRPSYYLDRFYHEVPYPTLVSSSSRRLEKDPGVAVVLQDGSRFRFPADEELTTGELRRRISQRTGVVPERMTLSIDGLTLPEGLLQRPLDGPVQVTTTQTGGGGRKPGSSRSKKKARRATTHRISIERLSYAETLEIMENRENKLEETTEQEVVDIMSDMVCEYTQQKARRAETKYREEMASKNVPLYGTLVPASKPAEGVRVMSLNINGLQMCKSVNPKAERLKYILPKYEVDILGLQETCVNWRQFKPSNTIASLLRRRTESIRSTHSFNRHETKNIGNVQRGGTATVATDMVSHYVKCSGSDHTDLGRWSYYLLEGEPGHKTRVVTAYSPCGSKSSGLSTNWKAQERYIKNNSIRTRDPEKMFQDDLCAALRTWRSQGERIILLMDANDNVYDGKFTRRLSEEGLDLKEAVHAETEG</sequence>
<gene>
    <name evidence="3" type="ORF">THAOC_16352</name>
</gene>
<proteinExistence type="predicted"/>
<dbReference type="Gene3D" id="3.60.10.10">
    <property type="entry name" value="Endonuclease/exonuclease/phosphatase"/>
    <property type="match status" value="1"/>
</dbReference>
<keyword evidence="4" id="KW-1185">Reference proteome</keyword>
<dbReference type="InterPro" id="IPR029071">
    <property type="entry name" value="Ubiquitin-like_domsf"/>
</dbReference>
<dbReference type="InterPro" id="IPR036691">
    <property type="entry name" value="Endo/exonu/phosph_ase_sf"/>
</dbReference>
<dbReference type="Pfam" id="PF03372">
    <property type="entry name" value="Exo_endo_phos"/>
    <property type="match status" value="1"/>
</dbReference>